<dbReference type="AlphaFoldDB" id="A0AB34FR42"/>
<sequence length="165" mass="18462">MRFRNSKFDITEGQPFTLEYDGCTQDPCAIYLERMVSTTGHEIVQTITGNKENSKITFILQGVPTAYYYFSMGKVDGAQEYSTGFYYKSSADPDRTIPESASIYTGRITSSKPLSVLTLAVLSLRDSVAPAIAVSINDSHRFPGHFWDSRRDVHDDGYPGTRTFT</sequence>
<dbReference type="EMBL" id="JAQHRD010000004">
    <property type="protein sequence ID" value="KAJ6441578.1"/>
    <property type="molecule type" value="Genomic_DNA"/>
</dbReference>
<name>A0AB34FR42_9HYPO</name>
<dbReference type="Proteomes" id="UP001163105">
    <property type="component" value="Unassembled WGS sequence"/>
</dbReference>
<reference evidence="1" key="1">
    <citation type="submission" date="2023-01" db="EMBL/GenBank/DDBJ databases">
        <title>The growth and conidiation of Purpureocillium lavendulum are regulated by nitrogen source and histone H3K14 acetylation.</title>
        <authorList>
            <person name="Tang P."/>
            <person name="Han J."/>
            <person name="Zhang C."/>
            <person name="Tang P."/>
            <person name="Qi F."/>
            <person name="Zhang K."/>
            <person name="Liang L."/>
        </authorList>
    </citation>
    <scope>NUCLEOTIDE SEQUENCE</scope>
    <source>
        <strain evidence="1">YMF1.00683</strain>
    </source>
</reference>
<organism evidence="1 2">
    <name type="scientific">Purpureocillium lavendulum</name>
    <dbReference type="NCBI Taxonomy" id="1247861"/>
    <lineage>
        <taxon>Eukaryota</taxon>
        <taxon>Fungi</taxon>
        <taxon>Dikarya</taxon>
        <taxon>Ascomycota</taxon>
        <taxon>Pezizomycotina</taxon>
        <taxon>Sordariomycetes</taxon>
        <taxon>Hypocreomycetidae</taxon>
        <taxon>Hypocreales</taxon>
        <taxon>Ophiocordycipitaceae</taxon>
        <taxon>Purpureocillium</taxon>
    </lineage>
</organism>
<proteinExistence type="predicted"/>
<protein>
    <submittedName>
        <fullName evidence="1">Uncharacterized protein</fullName>
    </submittedName>
</protein>
<evidence type="ECO:0000313" key="2">
    <source>
        <dbReference type="Proteomes" id="UP001163105"/>
    </source>
</evidence>
<evidence type="ECO:0000313" key="1">
    <source>
        <dbReference type="EMBL" id="KAJ6441578.1"/>
    </source>
</evidence>
<comment type="caution">
    <text evidence="1">The sequence shown here is derived from an EMBL/GenBank/DDBJ whole genome shotgun (WGS) entry which is preliminary data.</text>
</comment>
<keyword evidence="2" id="KW-1185">Reference proteome</keyword>
<gene>
    <name evidence="1" type="ORF">O9K51_05129</name>
</gene>
<accession>A0AB34FR42</accession>